<evidence type="ECO:0000256" key="4">
    <source>
        <dbReference type="ARBA" id="ARBA00022692"/>
    </source>
</evidence>
<name>A0A163YII8_9FLAO</name>
<accession>A0A163YII8</accession>
<dbReference type="SUPFAM" id="SSF56935">
    <property type="entry name" value="Porins"/>
    <property type="match status" value="1"/>
</dbReference>
<dbReference type="Gene3D" id="2.170.130.10">
    <property type="entry name" value="TonB-dependent receptor, plug domain"/>
    <property type="match status" value="1"/>
</dbReference>
<dbReference type="InterPro" id="IPR036942">
    <property type="entry name" value="Beta-barrel_TonB_sf"/>
</dbReference>
<keyword evidence="4 7" id="KW-0812">Transmembrane</keyword>
<keyword evidence="3 7" id="KW-1134">Transmembrane beta strand</keyword>
<comment type="subcellular location">
    <subcellularLocation>
        <location evidence="1 7">Cell outer membrane</location>
        <topology evidence="1 7">Multi-pass membrane protein</topology>
    </subcellularLocation>
</comment>
<evidence type="ECO:0000256" key="1">
    <source>
        <dbReference type="ARBA" id="ARBA00004571"/>
    </source>
</evidence>
<dbReference type="NCBIfam" id="TIGR04056">
    <property type="entry name" value="OMP_RagA_SusC"/>
    <property type="match status" value="1"/>
</dbReference>
<evidence type="ECO:0000256" key="7">
    <source>
        <dbReference type="PROSITE-ProRule" id="PRU01360"/>
    </source>
</evidence>
<dbReference type="EMBL" id="LQNU01000060">
    <property type="protein sequence ID" value="KZE79483.1"/>
    <property type="molecule type" value="Genomic_DNA"/>
</dbReference>
<keyword evidence="2 7" id="KW-0813">Transport</keyword>
<dbReference type="AlphaFoldDB" id="A0A163YII8"/>
<evidence type="ECO:0000259" key="8">
    <source>
        <dbReference type="Pfam" id="PF07715"/>
    </source>
</evidence>
<dbReference type="InterPro" id="IPR012910">
    <property type="entry name" value="Plug_dom"/>
</dbReference>
<dbReference type="Pfam" id="PF13715">
    <property type="entry name" value="CarbopepD_reg_2"/>
    <property type="match status" value="1"/>
</dbReference>
<dbReference type="InterPro" id="IPR037066">
    <property type="entry name" value="Plug_dom_sf"/>
</dbReference>
<gene>
    <name evidence="9" type="ORF">AV926_11720</name>
</gene>
<evidence type="ECO:0000256" key="2">
    <source>
        <dbReference type="ARBA" id="ARBA00022448"/>
    </source>
</evidence>
<keyword evidence="5 7" id="KW-0472">Membrane</keyword>
<keyword evidence="6 7" id="KW-0998">Cell outer membrane</keyword>
<evidence type="ECO:0000313" key="9">
    <source>
        <dbReference type="EMBL" id="KZE79483.1"/>
    </source>
</evidence>
<proteinExistence type="inferred from homology"/>
<dbReference type="Proteomes" id="UP000076630">
    <property type="component" value="Unassembled WGS sequence"/>
</dbReference>
<dbReference type="InterPro" id="IPR039426">
    <property type="entry name" value="TonB-dep_rcpt-like"/>
</dbReference>
<keyword evidence="10" id="KW-1185">Reference proteome</keyword>
<dbReference type="Gene3D" id="2.40.170.20">
    <property type="entry name" value="TonB-dependent receptor, beta-barrel domain"/>
    <property type="match status" value="1"/>
</dbReference>
<evidence type="ECO:0000256" key="3">
    <source>
        <dbReference type="ARBA" id="ARBA00022452"/>
    </source>
</evidence>
<sequence length="1055" mass="118373">MKQKLLIGLLVQFFCVTALYAQEKRVLKGNVKDETGMSLPGASIYKKNTQEGVSTDLEGKFSIDVLDTDVLVFSFIGYNDKELSVGTHQDVEIILLPESSALDEVIITALGISKAEKKVGYATQKVDVAKTQEVATPNMGSLLSGQVAGLQVSNAPGMLQKPQFSLRGKTPLIIVDNIPVSTDFYDISPEDIADINVLKGTSAAALYGSRGRNGAILITTKGAKKEGLEVSLTHNTMISAGFTVYPKTQKEYGNGSDGKYEFWDGKDGGISDGDMNWGPKFIPGLKIAQWNSPIRDKQTGQVINWYGNVEGTIYNDRSRYERVPIAWESHDNLKEFLETGVNTRTSFAISNKGEKTSYRLGGEFNYNKDRVPNTSLYRGNISYKSTTQFTDKLSLDAKLTYANIYSPNIPNYDYNPSGHMYTVLIWMGSDVNGRDLKRNQWVPGMEGFRQANWNYAWYNNPWFGVNNFKRIWNKDVVTSQLALNYAATEDLKFQARGSVVSSNDKEELQSPKSYFNYSASREGGYSITSHKNLKFEYDFLAMYKKDLTSFLSIDANAGVASRYSQYNANYSAADGLTVPGVYNLGNSTGSVTAQNYLEKKAVNSVYGTVELDFYNSFFFTFAARNDWSSSLIKENRSYFYPSTSLSVLLSNLIDMPKQVDYLKLYTSWAQVSSDLSPYQLQSAYSAMGRPFNGNQMVEYPDSILDPSLLPEKSNSFELGLSSAFFNKRLNFDLTYYRVLDSNFLIRYPVSEASGFNNMLLNGNEYTTKGWEVSVSGAVIKKDNFQWNSTVNWSTREKRLTKIHGGAEKYGDLYLNDRSDSYYATEWMKAPDGQLILDAKTGMPTANKKATKIGNFGPKWTLGWNNNFKYKKVNVSMGIDGVWGGVTRSQVVEKMWWGGKHPKSTQYRDAEYAKGGPVYVPEGVNVISGELITDVNGNVISDTRQFQKHTGAVSWQSWAQNYPYRARVTEKENKLFANVFDRTFFKLRTLAVSYDFTEMVKSKKISQLSASLTGYNLLVWKKSKGLYSDPDYEINTGNDIQDPSTRWVGLGINVKF</sequence>
<dbReference type="GO" id="GO:0009279">
    <property type="term" value="C:cell outer membrane"/>
    <property type="evidence" value="ECO:0007669"/>
    <property type="project" value="UniProtKB-SubCell"/>
</dbReference>
<dbReference type="InterPro" id="IPR023997">
    <property type="entry name" value="TonB-dep_OMP_SusC/RagA_CS"/>
</dbReference>
<dbReference type="SUPFAM" id="SSF49464">
    <property type="entry name" value="Carboxypeptidase regulatory domain-like"/>
    <property type="match status" value="1"/>
</dbReference>
<dbReference type="Pfam" id="PF07715">
    <property type="entry name" value="Plug"/>
    <property type="match status" value="1"/>
</dbReference>
<reference evidence="9 10" key="1">
    <citation type="submission" date="2016-01" db="EMBL/GenBank/DDBJ databases">
        <title>Whole genome sequencing of Myroides marinus L41.</title>
        <authorList>
            <person name="Hong K.W."/>
        </authorList>
    </citation>
    <scope>NUCLEOTIDE SEQUENCE [LARGE SCALE GENOMIC DNA]</scope>
    <source>
        <strain evidence="9 10">L41</strain>
    </source>
</reference>
<dbReference type="OrthoDB" id="9768177at2"/>
<dbReference type="RefSeq" id="WP_038987814.1">
    <property type="nucleotide sequence ID" value="NZ_JWJO01000065.1"/>
</dbReference>
<comment type="caution">
    <text evidence="9">The sequence shown here is derived from an EMBL/GenBank/DDBJ whole genome shotgun (WGS) entry which is preliminary data.</text>
</comment>
<evidence type="ECO:0000256" key="5">
    <source>
        <dbReference type="ARBA" id="ARBA00023136"/>
    </source>
</evidence>
<evidence type="ECO:0000313" key="10">
    <source>
        <dbReference type="Proteomes" id="UP000076630"/>
    </source>
</evidence>
<comment type="similarity">
    <text evidence="7">Belongs to the TonB-dependent receptor family.</text>
</comment>
<protein>
    <submittedName>
        <fullName evidence="9">SusC/RagA family TonB-linked outer membrane protein</fullName>
    </submittedName>
</protein>
<organism evidence="9 10">
    <name type="scientific">Myroides marinus</name>
    <dbReference type="NCBI Taxonomy" id="703342"/>
    <lineage>
        <taxon>Bacteria</taxon>
        <taxon>Pseudomonadati</taxon>
        <taxon>Bacteroidota</taxon>
        <taxon>Flavobacteriia</taxon>
        <taxon>Flavobacteriales</taxon>
        <taxon>Flavobacteriaceae</taxon>
        <taxon>Myroides</taxon>
    </lineage>
</organism>
<dbReference type="PROSITE" id="PS52016">
    <property type="entry name" value="TONB_DEPENDENT_REC_3"/>
    <property type="match status" value="1"/>
</dbReference>
<dbReference type="InterPro" id="IPR023996">
    <property type="entry name" value="TonB-dep_OMP_SusC/RagA"/>
</dbReference>
<dbReference type="NCBIfam" id="TIGR04057">
    <property type="entry name" value="SusC_RagA_signa"/>
    <property type="match status" value="1"/>
</dbReference>
<evidence type="ECO:0000256" key="6">
    <source>
        <dbReference type="ARBA" id="ARBA00023237"/>
    </source>
</evidence>
<feature type="domain" description="TonB-dependent receptor plug" evidence="8">
    <location>
        <begin position="118"/>
        <end position="214"/>
    </location>
</feature>
<dbReference type="InterPro" id="IPR008969">
    <property type="entry name" value="CarboxyPept-like_regulatory"/>
</dbReference>